<sequence length="192" mass="21054">MTVVKTDRGVEGNIPAQRPAPRQLRLEPMVGLEWSQAIEMPRIVAAAVKPSDIRRAWVHRAPEDQVLALYRATAAGGARVPAPWWLRAVVAGELDSRESGFRVEDRVAQLLSRRIGWEYVPWGADGEAGYWEFMPSEGGPSGHRIPTTILNTDRHTGWIDVLPAHSGSTPSPIAVPGLAGLRARLGEFEAVR</sequence>
<reference evidence="1 2" key="1">
    <citation type="submission" date="2021-03" db="EMBL/GenBank/DDBJ databases">
        <title>Sequencing the genomes of 1000 actinobacteria strains.</title>
        <authorList>
            <person name="Klenk H.-P."/>
        </authorList>
    </citation>
    <scope>NUCLEOTIDE SEQUENCE [LARGE SCALE GENOMIC DNA]</scope>
    <source>
        <strain evidence="1 2">DSM 45510</strain>
    </source>
</reference>
<comment type="caution">
    <text evidence="1">The sequence shown here is derived from an EMBL/GenBank/DDBJ whole genome shotgun (WGS) entry which is preliminary data.</text>
</comment>
<protein>
    <submittedName>
        <fullName evidence="1">Uncharacterized protein</fullName>
    </submittedName>
</protein>
<gene>
    <name evidence="1" type="ORF">JOM49_001365</name>
</gene>
<organism evidence="1 2">
    <name type="scientific">Amycolatopsis magusensis</name>
    <dbReference type="NCBI Taxonomy" id="882444"/>
    <lineage>
        <taxon>Bacteria</taxon>
        <taxon>Bacillati</taxon>
        <taxon>Actinomycetota</taxon>
        <taxon>Actinomycetes</taxon>
        <taxon>Pseudonocardiales</taxon>
        <taxon>Pseudonocardiaceae</taxon>
        <taxon>Amycolatopsis</taxon>
    </lineage>
</organism>
<keyword evidence="2" id="KW-1185">Reference proteome</keyword>
<dbReference type="Proteomes" id="UP000741013">
    <property type="component" value="Unassembled WGS sequence"/>
</dbReference>
<accession>A0ABS4PK85</accession>
<dbReference type="EMBL" id="JAGGMS010000001">
    <property type="protein sequence ID" value="MBP2179839.1"/>
    <property type="molecule type" value="Genomic_DNA"/>
</dbReference>
<proteinExistence type="predicted"/>
<evidence type="ECO:0000313" key="2">
    <source>
        <dbReference type="Proteomes" id="UP000741013"/>
    </source>
</evidence>
<name>A0ABS4PK85_9PSEU</name>
<evidence type="ECO:0000313" key="1">
    <source>
        <dbReference type="EMBL" id="MBP2179839.1"/>
    </source>
</evidence>